<protein>
    <submittedName>
        <fullName evidence="2">Uncharacterized protein</fullName>
    </submittedName>
</protein>
<evidence type="ECO:0000256" key="1">
    <source>
        <dbReference type="SAM" id="MobiDB-lite"/>
    </source>
</evidence>
<sequence length="81" mass="8856">MRRSRFGSPEGPSREVSWEDERAISRLATSTLSASYSRTTVTSPTSQRPSMTISVGGSWTMFVLADQICQASGHKIVNFTA</sequence>
<feature type="region of interest" description="Disordered" evidence="1">
    <location>
        <begin position="1"/>
        <end position="20"/>
    </location>
</feature>
<accession>A0A1D1V3S1</accession>
<evidence type="ECO:0000313" key="2">
    <source>
        <dbReference type="EMBL" id="GAU96351.1"/>
    </source>
</evidence>
<organism evidence="2 3">
    <name type="scientific">Ramazzottius varieornatus</name>
    <name type="common">Water bear</name>
    <name type="synonym">Tardigrade</name>
    <dbReference type="NCBI Taxonomy" id="947166"/>
    <lineage>
        <taxon>Eukaryota</taxon>
        <taxon>Metazoa</taxon>
        <taxon>Ecdysozoa</taxon>
        <taxon>Tardigrada</taxon>
        <taxon>Eutardigrada</taxon>
        <taxon>Parachela</taxon>
        <taxon>Hypsibioidea</taxon>
        <taxon>Ramazzottiidae</taxon>
        <taxon>Ramazzottius</taxon>
    </lineage>
</organism>
<keyword evidence="3" id="KW-1185">Reference proteome</keyword>
<gene>
    <name evidence="2" type="primary">RvY_07810-1</name>
    <name evidence="2" type="synonym">RvY_07810.1</name>
    <name evidence="2" type="ORF">RvY_07810</name>
</gene>
<comment type="caution">
    <text evidence="2">The sequence shown here is derived from an EMBL/GenBank/DDBJ whole genome shotgun (WGS) entry which is preliminary data.</text>
</comment>
<dbReference type="AlphaFoldDB" id="A0A1D1V3S1"/>
<proteinExistence type="predicted"/>
<name>A0A1D1V3S1_RAMVA</name>
<dbReference type="EMBL" id="BDGG01000003">
    <property type="protein sequence ID" value="GAU96351.1"/>
    <property type="molecule type" value="Genomic_DNA"/>
</dbReference>
<dbReference type="Proteomes" id="UP000186922">
    <property type="component" value="Unassembled WGS sequence"/>
</dbReference>
<evidence type="ECO:0000313" key="3">
    <source>
        <dbReference type="Proteomes" id="UP000186922"/>
    </source>
</evidence>
<reference evidence="2 3" key="1">
    <citation type="journal article" date="2016" name="Nat. Commun.">
        <title>Extremotolerant tardigrade genome and improved radiotolerance of human cultured cells by tardigrade-unique protein.</title>
        <authorList>
            <person name="Hashimoto T."/>
            <person name="Horikawa D.D."/>
            <person name="Saito Y."/>
            <person name="Kuwahara H."/>
            <person name="Kozuka-Hata H."/>
            <person name="Shin-I T."/>
            <person name="Minakuchi Y."/>
            <person name="Ohishi K."/>
            <person name="Motoyama A."/>
            <person name="Aizu T."/>
            <person name="Enomoto A."/>
            <person name="Kondo K."/>
            <person name="Tanaka S."/>
            <person name="Hara Y."/>
            <person name="Koshikawa S."/>
            <person name="Sagara H."/>
            <person name="Miura T."/>
            <person name="Yokobori S."/>
            <person name="Miyagawa K."/>
            <person name="Suzuki Y."/>
            <person name="Kubo T."/>
            <person name="Oyama M."/>
            <person name="Kohara Y."/>
            <person name="Fujiyama A."/>
            <person name="Arakawa K."/>
            <person name="Katayama T."/>
            <person name="Toyoda A."/>
            <person name="Kunieda T."/>
        </authorList>
    </citation>
    <scope>NUCLEOTIDE SEQUENCE [LARGE SCALE GENOMIC DNA]</scope>
    <source>
        <strain evidence="2 3">YOKOZUNA-1</strain>
    </source>
</reference>